<protein>
    <submittedName>
        <fullName evidence="2">DUF1990 family protein</fullName>
    </submittedName>
</protein>
<reference evidence="2" key="1">
    <citation type="submission" date="2024-06" db="EMBL/GenBank/DDBJ databases">
        <title>Draft genome sequence of Microbacterium sp. strain A8/3-1, isolated from Oxytropis tragacanthoides Fisch. ex DC. Root nodules in the Altai region of Russia.</title>
        <authorList>
            <person name="Sazanova A."/>
            <person name="Guro P."/>
            <person name="Kuznetsova I."/>
            <person name="Belimov A."/>
            <person name="Safronova V."/>
        </authorList>
    </citation>
    <scope>NUCLEOTIDE SEQUENCE</scope>
    <source>
        <strain evidence="2">A8/3-1</strain>
    </source>
</reference>
<name>A0AAU7VZN7_9MICO</name>
<evidence type="ECO:0000259" key="1">
    <source>
        <dbReference type="Pfam" id="PF09348"/>
    </source>
</evidence>
<dbReference type="EMBL" id="CP158357">
    <property type="protein sequence ID" value="XBX78996.1"/>
    <property type="molecule type" value="Genomic_DNA"/>
</dbReference>
<dbReference type="Pfam" id="PF09348">
    <property type="entry name" value="DUF1990"/>
    <property type="match status" value="1"/>
</dbReference>
<feature type="domain" description="DUF1990" evidence="1">
    <location>
        <begin position="16"/>
        <end position="149"/>
    </location>
</feature>
<accession>A0AAU7VZN7</accession>
<dbReference type="RefSeq" id="WP_350352146.1">
    <property type="nucleotide sequence ID" value="NZ_CP158357.1"/>
</dbReference>
<proteinExistence type="predicted"/>
<sequence length="171" mass="18856">MPLPAYERGLTRRPLDTVPSGMRGVEHSTVVPPESVEAVSALVRSWEFKRRAGFEVPVGEPVPGAEGVLAKRLLGIRFVEPIRVVWADASGFGYETRPGHPIYGEESFLIDEHGVFTARSVSRPASLFWMLMAPALRLLQRRTHAKYVRIVQAEAEAALRALRQAQGPTSG</sequence>
<dbReference type="AlphaFoldDB" id="A0AAU7VZN7"/>
<evidence type="ECO:0000313" key="2">
    <source>
        <dbReference type="EMBL" id="XBX78996.1"/>
    </source>
</evidence>
<dbReference type="InterPro" id="IPR018960">
    <property type="entry name" value="DUF1990"/>
</dbReference>
<organism evidence="2">
    <name type="scientific">Microbacterium sp. A8/3-1</name>
    <dbReference type="NCBI Taxonomy" id="3160749"/>
    <lineage>
        <taxon>Bacteria</taxon>
        <taxon>Bacillati</taxon>
        <taxon>Actinomycetota</taxon>
        <taxon>Actinomycetes</taxon>
        <taxon>Micrococcales</taxon>
        <taxon>Microbacteriaceae</taxon>
        <taxon>Microbacterium</taxon>
    </lineage>
</organism>
<gene>
    <name evidence="2" type="ORF">ABS642_02575</name>
</gene>